<evidence type="ECO:0000256" key="2">
    <source>
        <dbReference type="ARBA" id="ARBA00022771"/>
    </source>
</evidence>
<keyword evidence="2" id="KW-0863">Zinc-finger</keyword>
<dbReference type="InterPro" id="IPR000962">
    <property type="entry name" value="Znf_DskA_TraR"/>
</dbReference>
<dbReference type="PANTHER" id="PTHR33823:SF4">
    <property type="entry name" value="GENERAL STRESS PROTEIN 16O"/>
    <property type="match status" value="1"/>
</dbReference>
<organism evidence="6 7">
    <name type="scientific">Actinomarinicola tropica</name>
    <dbReference type="NCBI Taxonomy" id="2789776"/>
    <lineage>
        <taxon>Bacteria</taxon>
        <taxon>Bacillati</taxon>
        <taxon>Actinomycetota</taxon>
        <taxon>Acidimicrobiia</taxon>
        <taxon>Acidimicrobiales</taxon>
        <taxon>Iamiaceae</taxon>
        <taxon>Actinomarinicola</taxon>
    </lineage>
</organism>
<keyword evidence="3" id="KW-0862">Zinc</keyword>
<evidence type="ECO:0000256" key="1">
    <source>
        <dbReference type="ARBA" id="ARBA00022723"/>
    </source>
</evidence>
<protein>
    <recommendedName>
        <fullName evidence="5">Zinc finger DksA/TraR C4-type domain-containing protein</fullName>
    </recommendedName>
</protein>
<dbReference type="RefSeq" id="WP_153757781.1">
    <property type="nucleotide sequence ID" value="NZ_CP045851.1"/>
</dbReference>
<sequence>MQDLRASTDASPRALPLDELRARLTAERDELMAQAGISHDDLVDPEDPTRGHDAVTAALQSMNQAHIAEVSEALGRMEAGRYGDCVDCGAEIPVERLEIMPATRYCVGCQQRHE</sequence>
<dbReference type="GO" id="GO:0008270">
    <property type="term" value="F:zinc ion binding"/>
    <property type="evidence" value="ECO:0007669"/>
    <property type="project" value="UniProtKB-KW"/>
</dbReference>
<dbReference type="SUPFAM" id="SSF57716">
    <property type="entry name" value="Glucocorticoid receptor-like (DNA-binding domain)"/>
    <property type="match status" value="1"/>
</dbReference>
<evidence type="ECO:0000256" key="3">
    <source>
        <dbReference type="ARBA" id="ARBA00022833"/>
    </source>
</evidence>
<evidence type="ECO:0000259" key="5">
    <source>
        <dbReference type="Pfam" id="PF01258"/>
    </source>
</evidence>
<accession>A0A5Q2RKE7</accession>
<evidence type="ECO:0000313" key="7">
    <source>
        <dbReference type="Proteomes" id="UP000334019"/>
    </source>
</evidence>
<gene>
    <name evidence="6" type="ORF">GH723_00300</name>
</gene>
<dbReference type="AlphaFoldDB" id="A0A5Q2RKE7"/>
<keyword evidence="7" id="KW-1185">Reference proteome</keyword>
<keyword evidence="1" id="KW-0479">Metal-binding</keyword>
<dbReference type="Proteomes" id="UP000334019">
    <property type="component" value="Chromosome"/>
</dbReference>
<dbReference type="PANTHER" id="PTHR33823">
    <property type="entry name" value="RNA POLYMERASE-BINDING TRANSCRIPTION FACTOR DKSA-RELATED"/>
    <property type="match status" value="1"/>
</dbReference>
<evidence type="ECO:0000313" key="6">
    <source>
        <dbReference type="EMBL" id="QGG93675.1"/>
    </source>
</evidence>
<dbReference type="KEGG" id="atq:GH723_00300"/>
<reference evidence="6 7" key="1">
    <citation type="submission" date="2019-11" db="EMBL/GenBank/DDBJ databases">
        <authorList>
            <person name="He Y."/>
        </authorList>
    </citation>
    <scope>NUCLEOTIDE SEQUENCE [LARGE SCALE GENOMIC DNA]</scope>
    <source>
        <strain evidence="6 7">SCSIO 58843</strain>
    </source>
</reference>
<proteinExistence type="predicted"/>
<evidence type="ECO:0000256" key="4">
    <source>
        <dbReference type="PROSITE-ProRule" id="PRU00510"/>
    </source>
</evidence>
<dbReference type="EMBL" id="CP045851">
    <property type="protein sequence ID" value="QGG93675.1"/>
    <property type="molecule type" value="Genomic_DNA"/>
</dbReference>
<name>A0A5Q2RKE7_9ACTN</name>
<dbReference type="Gene3D" id="1.20.120.910">
    <property type="entry name" value="DksA, coiled-coil domain"/>
    <property type="match status" value="1"/>
</dbReference>
<dbReference type="Pfam" id="PF01258">
    <property type="entry name" value="zf-dskA_traR"/>
    <property type="match status" value="1"/>
</dbReference>
<feature type="domain" description="Zinc finger DksA/TraR C4-type" evidence="5">
    <location>
        <begin position="80"/>
        <end position="114"/>
    </location>
</feature>
<feature type="zinc finger region" description="dksA C4-type" evidence="4">
    <location>
        <begin position="85"/>
        <end position="109"/>
    </location>
</feature>
<dbReference type="PROSITE" id="PS51128">
    <property type="entry name" value="ZF_DKSA_2"/>
    <property type="match status" value="1"/>
</dbReference>